<feature type="domain" description="DNA helicase DnaB-like N-terminal" evidence="3">
    <location>
        <begin position="10"/>
        <end position="104"/>
    </location>
</feature>
<evidence type="ECO:0000313" key="4">
    <source>
        <dbReference type="EMBL" id="MBB2921292.1"/>
    </source>
</evidence>
<dbReference type="RefSeq" id="WP_183294335.1">
    <property type="nucleotide sequence ID" value="NZ_JACHVX010000001.1"/>
</dbReference>
<dbReference type="Pfam" id="PF00772">
    <property type="entry name" value="DnaB"/>
    <property type="match status" value="2"/>
</dbReference>
<dbReference type="GO" id="GO:0005524">
    <property type="term" value="F:ATP binding"/>
    <property type="evidence" value="ECO:0007669"/>
    <property type="project" value="InterPro"/>
</dbReference>
<dbReference type="Proteomes" id="UP000518206">
    <property type="component" value="Unassembled WGS sequence"/>
</dbReference>
<feature type="domain" description="DNA helicase DnaB-like N-terminal" evidence="3">
    <location>
        <begin position="201"/>
        <end position="259"/>
    </location>
</feature>
<accession>A0A7W4YA19</accession>
<reference evidence="4 5" key="2">
    <citation type="submission" date="2020-08" db="EMBL/GenBank/DDBJ databases">
        <authorList>
            <person name="Partida-Martinez L."/>
            <person name="Huntemann M."/>
            <person name="Clum A."/>
            <person name="Wang J."/>
            <person name="Palaniappan K."/>
            <person name="Ritter S."/>
            <person name="Chen I.-M."/>
            <person name="Stamatis D."/>
            <person name="Reddy T."/>
            <person name="O'Malley R."/>
            <person name="Daum C."/>
            <person name="Shapiro N."/>
            <person name="Ivanova N."/>
            <person name="Kyrpides N."/>
            <person name="Woyke T."/>
        </authorList>
    </citation>
    <scope>NUCLEOTIDE SEQUENCE [LARGE SCALE GENOMIC DNA]</scope>
    <source>
        <strain evidence="4 5">RAS26</strain>
    </source>
</reference>
<keyword evidence="1" id="KW-0235">DNA replication</keyword>
<evidence type="ECO:0000259" key="3">
    <source>
        <dbReference type="Pfam" id="PF00772"/>
    </source>
</evidence>
<evidence type="ECO:0000256" key="1">
    <source>
        <dbReference type="ARBA" id="ARBA00022705"/>
    </source>
</evidence>
<name>A0A7W4YA19_9CELL</name>
<dbReference type="EMBL" id="JACHVX010000001">
    <property type="protein sequence ID" value="MBB2921292.1"/>
    <property type="molecule type" value="Genomic_DNA"/>
</dbReference>
<dbReference type="PANTHER" id="PTHR30153:SF2">
    <property type="entry name" value="REPLICATIVE DNA HELICASE"/>
    <property type="match status" value="1"/>
</dbReference>
<proteinExistence type="predicted"/>
<evidence type="ECO:0000256" key="2">
    <source>
        <dbReference type="ARBA" id="ARBA00023125"/>
    </source>
</evidence>
<dbReference type="Gene3D" id="1.10.860.10">
    <property type="entry name" value="DNAb Helicase, Chain A"/>
    <property type="match status" value="2"/>
</dbReference>
<reference evidence="4 5" key="1">
    <citation type="submission" date="2020-08" db="EMBL/GenBank/DDBJ databases">
        <title>The Agave Microbiome: Exploring the role of microbial communities in plant adaptations to desert environments.</title>
        <authorList>
            <person name="Partida-Martinez L.P."/>
        </authorList>
    </citation>
    <scope>NUCLEOTIDE SEQUENCE [LARGE SCALE GENOMIC DNA]</scope>
    <source>
        <strain evidence="4 5">RAS26</strain>
    </source>
</reference>
<organism evidence="4 5">
    <name type="scientific">Cellulomonas cellasea</name>
    <dbReference type="NCBI Taxonomy" id="43670"/>
    <lineage>
        <taxon>Bacteria</taxon>
        <taxon>Bacillati</taxon>
        <taxon>Actinomycetota</taxon>
        <taxon>Actinomycetes</taxon>
        <taxon>Micrococcales</taxon>
        <taxon>Cellulomonadaceae</taxon>
        <taxon>Cellulomonas</taxon>
    </lineage>
</organism>
<evidence type="ECO:0000313" key="5">
    <source>
        <dbReference type="Proteomes" id="UP000518206"/>
    </source>
</evidence>
<dbReference type="PANTHER" id="PTHR30153">
    <property type="entry name" value="REPLICATIVE DNA HELICASE DNAB"/>
    <property type="match status" value="1"/>
</dbReference>
<protein>
    <recommendedName>
        <fullName evidence="3">DNA helicase DnaB-like N-terminal domain-containing protein</fullName>
    </recommendedName>
</protein>
<dbReference type="GO" id="GO:0003678">
    <property type="term" value="F:DNA helicase activity"/>
    <property type="evidence" value="ECO:0007669"/>
    <property type="project" value="InterPro"/>
</dbReference>
<dbReference type="SUPFAM" id="SSF48024">
    <property type="entry name" value="N-terminal domain of DnaB helicase"/>
    <property type="match status" value="2"/>
</dbReference>
<dbReference type="AlphaFoldDB" id="A0A7W4YA19"/>
<dbReference type="GO" id="GO:0003677">
    <property type="term" value="F:DNA binding"/>
    <property type="evidence" value="ECO:0007669"/>
    <property type="project" value="UniProtKB-KW"/>
</dbReference>
<dbReference type="GO" id="GO:0006260">
    <property type="term" value="P:DNA replication"/>
    <property type="evidence" value="ECO:0007669"/>
    <property type="project" value="UniProtKB-KW"/>
</dbReference>
<keyword evidence="2" id="KW-0238">DNA-binding</keyword>
<gene>
    <name evidence="4" type="ORF">FHR80_000186</name>
</gene>
<comment type="caution">
    <text evidence="4">The sequence shown here is derived from an EMBL/GenBank/DDBJ whole genome shotgun (WGS) entry which is preliminary data.</text>
</comment>
<dbReference type="InterPro" id="IPR016136">
    <property type="entry name" value="DNA_helicase_N/primase_C"/>
</dbReference>
<dbReference type="GO" id="GO:0005829">
    <property type="term" value="C:cytosol"/>
    <property type="evidence" value="ECO:0007669"/>
    <property type="project" value="TreeGrafter"/>
</dbReference>
<dbReference type="InterPro" id="IPR007693">
    <property type="entry name" value="DNA_helicase_DnaB-like_N"/>
</dbReference>
<sequence>MIDHDDAVQLAEQATLGSLLYLPDAVQHVGPWLRPGDFADVWHGHVYRLIHDRHLAGHPLSAVELGDHMLAELGPRRANIVRIHDLLAAAPTAPDPVVYARMVLDAGLRREMAGLGILLRAGALQSALTGGPAPLVNSAALVDAGLDSCATRWAAATGEPAGCDEPPARLRTALLGRDLRLSADKYLRSHPRRDIVAENAHEATLVGALIAHPDAIPAVADWLPPTRVVTPIWRTVYAATLELAELGQPVDLVTVTAATMRLSRHQPAPTLPMLRAAVDDGRLSDPTHAAGDVAADQIRRIADKGADQLTTGASNAGLRIGDLVDTGHLVTDALRRTARELTHAAPRPTRPTLTLVPALEPAVPAVAR</sequence>
<dbReference type="InterPro" id="IPR036185">
    <property type="entry name" value="DNA_heli_DnaB-like_N_sf"/>
</dbReference>